<dbReference type="InterPro" id="IPR050397">
    <property type="entry name" value="Env_Response_Regulators"/>
</dbReference>
<keyword evidence="2" id="KW-0238">DNA-binding</keyword>
<dbReference type="KEGG" id="xcl:G4Z02_01040"/>
<dbReference type="CDD" id="cd00038">
    <property type="entry name" value="CAP_ED"/>
    <property type="match status" value="1"/>
</dbReference>
<gene>
    <name evidence="6" type="ORF">G4Z02_01040</name>
</gene>
<name>A0A7L7KQ44_9MOLU</name>
<dbReference type="InterPro" id="IPR018490">
    <property type="entry name" value="cNMP-bd_dom_sf"/>
</dbReference>
<dbReference type="InterPro" id="IPR012318">
    <property type="entry name" value="HTH_CRP"/>
</dbReference>
<dbReference type="AlphaFoldDB" id="A0A7L7KQ44"/>
<dbReference type="InterPro" id="IPR014710">
    <property type="entry name" value="RmlC-like_jellyroll"/>
</dbReference>
<keyword evidence="3" id="KW-0804">Transcription</keyword>
<sequence>MHGVVTFRQGQQIFLEGSSLTSVYRIRKGLVKINRIHHSGDEKIFDILGPDDYIALLAVLQGKNEYVASAIALTEVTVTQMSTSDVLQAYQSNNIFQATCLQCAVTRSTMFQDKLFHTTNIDIEEKILATLQLLAKKFGTIEKGSVLLKLPFTKTVLASIVGIRRETLSRKLSDMQHKNIIQVDKNIYKFDRL</sequence>
<dbReference type="InterPro" id="IPR036390">
    <property type="entry name" value="WH_DNA-bd_sf"/>
</dbReference>
<evidence type="ECO:0000256" key="3">
    <source>
        <dbReference type="ARBA" id="ARBA00023163"/>
    </source>
</evidence>
<dbReference type="GO" id="GO:0003700">
    <property type="term" value="F:DNA-binding transcription factor activity"/>
    <property type="evidence" value="ECO:0007669"/>
    <property type="project" value="TreeGrafter"/>
</dbReference>
<dbReference type="Pfam" id="PF13545">
    <property type="entry name" value="HTH_Crp_2"/>
    <property type="match status" value="1"/>
</dbReference>
<evidence type="ECO:0000256" key="2">
    <source>
        <dbReference type="ARBA" id="ARBA00023125"/>
    </source>
</evidence>
<dbReference type="GO" id="GO:0005829">
    <property type="term" value="C:cytosol"/>
    <property type="evidence" value="ECO:0007669"/>
    <property type="project" value="TreeGrafter"/>
</dbReference>
<dbReference type="EMBL" id="CP048914">
    <property type="protein sequence ID" value="QMS84382.1"/>
    <property type="molecule type" value="Genomic_DNA"/>
</dbReference>
<dbReference type="GO" id="GO:0003677">
    <property type="term" value="F:DNA binding"/>
    <property type="evidence" value="ECO:0007669"/>
    <property type="project" value="UniProtKB-KW"/>
</dbReference>
<dbReference type="RefSeq" id="WP_258877995.1">
    <property type="nucleotide sequence ID" value="NZ_CP048914.1"/>
</dbReference>
<evidence type="ECO:0000256" key="1">
    <source>
        <dbReference type="ARBA" id="ARBA00023015"/>
    </source>
</evidence>
<feature type="domain" description="Cyclic nucleotide-binding" evidence="4">
    <location>
        <begin position="1"/>
        <end position="82"/>
    </location>
</feature>
<dbReference type="Pfam" id="PF00027">
    <property type="entry name" value="cNMP_binding"/>
    <property type="match status" value="1"/>
</dbReference>
<evidence type="ECO:0000313" key="7">
    <source>
        <dbReference type="Proteomes" id="UP000514720"/>
    </source>
</evidence>
<dbReference type="SMART" id="SM00419">
    <property type="entry name" value="HTH_CRP"/>
    <property type="match status" value="1"/>
</dbReference>
<evidence type="ECO:0000313" key="6">
    <source>
        <dbReference type="EMBL" id="QMS84382.1"/>
    </source>
</evidence>
<dbReference type="InterPro" id="IPR000595">
    <property type="entry name" value="cNMP-bd_dom"/>
</dbReference>
<dbReference type="PANTHER" id="PTHR24567:SF26">
    <property type="entry name" value="REGULATORY PROTEIN YEIL"/>
    <property type="match status" value="1"/>
</dbReference>
<feature type="domain" description="HTH crp-type" evidence="5">
    <location>
        <begin position="121"/>
        <end position="193"/>
    </location>
</feature>
<proteinExistence type="predicted"/>
<dbReference type="SUPFAM" id="SSF46785">
    <property type="entry name" value="Winged helix' DNA-binding domain"/>
    <property type="match status" value="1"/>
</dbReference>
<protein>
    <submittedName>
        <fullName evidence="6">Crp/Fnr family transcriptional regulator</fullName>
    </submittedName>
</protein>
<reference evidence="6 7" key="1">
    <citation type="submission" date="2020-02" db="EMBL/GenBank/DDBJ databases">
        <authorList>
            <person name="Zheng R.K."/>
            <person name="Sun C.M."/>
        </authorList>
    </citation>
    <scope>NUCLEOTIDE SEQUENCE [LARGE SCALE GENOMIC DNA]</scope>
    <source>
        <strain evidence="7">zrk13</strain>
    </source>
</reference>
<keyword evidence="7" id="KW-1185">Reference proteome</keyword>
<dbReference type="Proteomes" id="UP000514720">
    <property type="component" value="Chromosome"/>
</dbReference>
<evidence type="ECO:0000259" key="4">
    <source>
        <dbReference type="PROSITE" id="PS50042"/>
    </source>
</evidence>
<organism evidence="6 7">
    <name type="scientific">Candidatus Xianfuyuplasma coldseepsis</name>
    <dbReference type="NCBI Taxonomy" id="2782163"/>
    <lineage>
        <taxon>Bacteria</taxon>
        <taxon>Bacillati</taxon>
        <taxon>Mycoplasmatota</taxon>
        <taxon>Mollicutes</taxon>
        <taxon>Candidatus Izemoplasmatales</taxon>
        <taxon>Candidatus Izemoplasmataceae</taxon>
        <taxon>Candidatus Xianfuyuplasma</taxon>
    </lineage>
</organism>
<dbReference type="PROSITE" id="PS50042">
    <property type="entry name" value="CNMP_BINDING_3"/>
    <property type="match status" value="1"/>
</dbReference>
<evidence type="ECO:0000259" key="5">
    <source>
        <dbReference type="PROSITE" id="PS51063"/>
    </source>
</evidence>
<dbReference type="PANTHER" id="PTHR24567">
    <property type="entry name" value="CRP FAMILY TRANSCRIPTIONAL REGULATORY PROTEIN"/>
    <property type="match status" value="1"/>
</dbReference>
<dbReference type="SUPFAM" id="SSF51206">
    <property type="entry name" value="cAMP-binding domain-like"/>
    <property type="match status" value="1"/>
</dbReference>
<accession>A0A7L7KQ44</accession>
<keyword evidence="1" id="KW-0805">Transcription regulation</keyword>
<dbReference type="Gene3D" id="2.60.120.10">
    <property type="entry name" value="Jelly Rolls"/>
    <property type="match status" value="1"/>
</dbReference>
<dbReference type="PROSITE" id="PS51063">
    <property type="entry name" value="HTH_CRP_2"/>
    <property type="match status" value="1"/>
</dbReference>